<dbReference type="Pfam" id="PF21530">
    <property type="entry name" value="Pif1_2B_dom"/>
    <property type="match status" value="1"/>
</dbReference>
<evidence type="ECO:0000313" key="2">
    <source>
        <dbReference type="EMBL" id="GFO17469.1"/>
    </source>
</evidence>
<protein>
    <recommendedName>
        <fullName evidence="1">DNA helicase Pif1-like 2B domain-containing protein</fullName>
    </recommendedName>
</protein>
<dbReference type="InterPro" id="IPR027417">
    <property type="entry name" value="P-loop_NTPase"/>
</dbReference>
<feature type="domain" description="DNA helicase Pif1-like 2B" evidence="1">
    <location>
        <begin position="117"/>
        <end position="161"/>
    </location>
</feature>
<gene>
    <name evidence="2" type="ORF">PoB_004397400</name>
</gene>
<keyword evidence="3" id="KW-1185">Reference proteome</keyword>
<name>A0AAV4BF72_9GAST</name>
<proteinExistence type="predicted"/>
<reference evidence="2 3" key="1">
    <citation type="journal article" date="2021" name="Elife">
        <title>Chloroplast acquisition without the gene transfer in kleptoplastic sea slugs, Plakobranchus ocellatus.</title>
        <authorList>
            <person name="Maeda T."/>
            <person name="Takahashi S."/>
            <person name="Yoshida T."/>
            <person name="Shimamura S."/>
            <person name="Takaki Y."/>
            <person name="Nagai Y."/>
            <person name="Toyoda A."/>
            <person name="Suzuki Y."/>
            <person name="Arimoto A."/>
            <person name="Ishii H."/>
            <person name="Satoh N."/>
            <person name="Nishiyama T."/>
            <person name="Hasebe M."/>
            <person name="Maruyama T."/>
            <person name="Minagawa J."/>
            <person name="Obokata J."/>
            <person name="Shigenobu S."/>
        </authorList>
    </citation>
    <scope>NUCLEOTIDE SEQUENCE [LARGE SCALE GENOMIC DNA]</scope>
</reference>
<evidence type="ECO:0000259" key="1">
    <source>
        <dbReference type="Pfam" id="PF21530"/>
    </source>
</evidence>
<organism evidence="2 3">
    <name type="scientific">Plakobranchus ocellatus</name>
    <dbReference type="NCBI Taxonomy" id="259542"/>
    <lineage>
        <taxon>Eukaryota</taxon>
        <taxon>Metazoa</taxon>
        <taxon>Spiralia</taxon>
        <taxon>Lophotrochozoa</taxon>
        <taxon>Mollusca</taxon>
        <taxon>Gastropoda</taxon>
        <taxon>Heterobranchia</taxon>
        <taxon>Euthyneura</taxon>
        <taxon>Panpulmonata</taxon>
        <taxon>Sacoglossa</taxon>
        <taxon>Placobranchoidea</taxon>
        <taxon>Plakobranchidae</taxon>
        <taxon>Plakobranchus</taxon>
    </lineage>
</organism>
<dbReference type="AlphaFoldDB" id="A0AAV4BF72"/>
<sequence>MRVHLSGDLEAGQFANLLLNLGNGNHPICGEPGSISIQQFGSTVTTTEAHINAVFPHFAINCSYPEWLAERAILAPLNDRVASINKQMIEMMPGNSTTFMSIDSTLVEEETVHYPIEFLNSVDVAGLPSHRLTIKIGMPVKIMRSLTPPRIMNGTRCIVTKISQNTVIVRIASGPYKG</sequence>
<dbReference type="PANTHER" id="PTHR10492">
    <property type="match status" value="1"/>
</dbReference>
<dbReference type="Proteomes" id="UP000735302">
    <property type="component" value="Unassembled WGS sequence"/>
</dbReference>
<evidence type="ECO:0000313" key="3">
    <source>
        <dbReference type="Proteomes" id="UP000735302"/>
    </source>
</evidence>
<comment type="caution">
    <text evidence="2">The sequence shown here is derived from an EMBL/GenBank/DDBJ whole genome shotgun (WGS) entry which is preliminary data.</text>
</comment>
<dbReference type="PANTHER" id="PTHR10492:SF95">
    <property type="entry name" value="HELITRON HELICASE-LIKE DOMAIN-CONTAINING PROTEIN"/>
    <property type="match status" value="1"/>
</dbReference>
<dbReference type="SUPFAM" id="SSF52540">
    <property type="entry name" value="P-loop containing nucleoside triphosphate hydrolases"/>
    <property type="match status" value="1"/>
</dbReference>
<dbReference type="EMBL" id="BLXT01004823">
    <property type="protein sequence ID" value="GFO17469.1"/>
    <property type="molecule type" value="Genomic_DNA"/>
</dbReference>
<dbReference type="InterPro" id="IPR049163">
    <property type="entry name" value="Pif1-like_2B_dom"/>
</dbReference>
<accession>A0AAV4BF72</accession>